<protein>
    <recommendedName>
        <fullName evidence="9">MYND-type domain-containing protein</fullName>
    </recommendedName>
</protein>
<dbReference type="GO" id="GO:0003677">
    <property type="term" value="F:DNA binding"/>
    <property type="evidence" value="ECO:0007669"/>
    <property type="project" value="UniProtKB-KW"/>
</dbReference>
<dbReference type="Gene3D" id="6.10.140.2220">
    <property type="match status" value="1"/>
</dbReference>
<organism evidence="10 11">
    <name type="scientific">Daphnia pulex</name>
    <name type="common">Water flea</name>
    <dbReference type="NCBI Taxonomy" id="6669"/>
    <lineage>
        <taxon>Eukaryota</taxon>
        <taxon>Metazoa</taxon>
        <taxon>Ecdysozoa</taxon>
        <taxon>Arthropoda</taxon>
        <taxon>Crustacea</taxon>
        <taxon>Branchiopoda</taxon>
        <taxon>Diplostraca</taxon>
        <taxon>Cladocera</taxon>
        <taxon>Anomopoda</taxon>
        <taxon>Daphniidae</taxon>
        <taxon>Daphnia</taxon>
    </lineage>
</organism>
<evidence type="ECO:0000256" key="7">
    <source>
        <dbReference type="ARBA" id="ARBA00023242"/>
    </source>
</evidence>
<dbReference type="PANTHER" id="PTHR10237:SF1">
    <property type="entry name" value="DEFORMED EPIDERMAL AUTOREGULATORY FACTOR 1 HOMOLOG"/>
    <property type="match status" value="1"/>
</dbReference>
<feature type="domain" description="MYND-type" evidence="9">
    <location>
        <begin position="451"/>
        <end position="489"/>
    </location>
</feature>
<evidence type="ECO:0000313" key="11">
    <source>
        <dbReference type="Proteomes" id="UP000000305"/>
    </source>
</evidence>
<evidence type="ECO:0000259" key="9">
    <source>
        <dbReference type="PROSITE" id="PS50865"/>
    </source>
</evidence>
<evidence type="ECO:0000256" key="4">
    <source>
        <dbReference type="ARBA" id="ARBA00023015"/>
    </source>
</evidence>
<keyword evidence="11" id="KW-1185">Reference proteome</keyword>
<evidence type="ECO:0000256" key="5">
    <source>
        <dbReference type="ARBA" id="ARBA00023125"/>
    </source>
</evidence>
<dbReference type="OrthoDB" id="10023235at2759"/>
<sequence>MISPTRCQATENFLVFHPYGNLRVRNVLKDFRDQSFFAQDFDPNKEEDFSFLWDVWYNTDWPETTRKRFLVVLNDLLDEKLPENVTVPDPNHYKCLKKIWKVWYTISSRNQSESEMLLCKSKLQRSELFVTSHETTIFPPHNSDEKITHAKAYSRAVNEITQYLMKRNAIGDLEDSVGRIIEQEFQAFYERGSCRLQNELETVCVNSSFLNPDTEQWEVHYSSCPFLGYLPLSQDQELITSVKDKILLPTCQKIMKDTVDSYRSRIADIEVFFHLEDALEFCFTNANKFDVIDCSSADRFGLANILNAASGRLSNNPGAVLFTRSTEWDNFAPTVELYVEHMAEILMDREQLNEETFTKEFKAIECVTRETGKIISVEPYELLLWNLILRLNSTKIVPSSEQTRHLASGMNGSWLFATFVSPLYVDAPVNPQDVRSQFSTNDSTSADEKCCGACKKVPQIPKRCSRCRSIVYCSVECQRSNWPQHKLLCKRK</sequence>
<dbReference type="GO" id="GO:0005634">
    <property type="term" value="C:nucleus"/>
    <property type="evidence" value="ECO:0000318"/>
    <property type="project" value="GO_Central"/>
</dbReference>
<accession>E9I068</accession>
<keyword evidence="4" id="KW-0805">Transcription regulation</keyword>
<dbReference type="PROSITE" id="PS50865">
    <property type="entry name" value="ZF_MYND_2"/>
    <property type="match status" value="1"/>
</dbReference>
<evidence type="ECO:0000256" key="3">
    <source>
        <dbReference type="ARBA" id="ARBA00022833"/>
    </source>
</evidence>
<evidence type="ECO:0000256" key="8">
    <source>
        <dbReference type="PROSITE-ProRule" id="PRU00134"/>
    </source>
</evidence>
<proteinExistence type="predicted"/>
<dbReference type="InParanoid" id="E9I068"/>
<dbReference type="InterPro" id="IPR002893">
    <property type="entry name" value="Znf_MYND"/>
</dbReference>
<dbReference type="HOGENOM" id="CLU_554621_0_0_1"/>
<dbReference type="PhylomeDB" id="E9I068"/>
<dbReference type="Pfam" id="PF01753">
    <property type="entry name" value="zf-MYND"/>
    <property type="match status" value="1"/>
</dbReference>
<dbReference type="KEGG" id="dpx:DAPPUDRAFT_120058"/>
<dbReference type="Proteomes" id="UP000000305">
    <property type="component" value="Unassembled WGS sequence"/>
</dbReference>
<keyword evidence="7" id="KW-0539">Nucleus</keyword>
<keyword evidence="6" id="KW-0804">Transcription</keyword>
<dbReference type="GO" id="GO:0006357">
    <property type="term" value="P:regulation of transcription by RNA polymerase II"/>
    <property type="evidence" value="ECO:0000318"/>
    <property type="project" value="GO_Central"/>
</dbReference>
<dbReference type="EMBL" id="GL733482">
    <property type="protein sequence ID" value="EFX62616.1"/>
    <property type="molecule type" value="Genomic_DNA"/>
</dbReference>
<dbReference type="SUPFAM" id="SSF144232">
    <property type="entry name" value="HIT/MYND zinc finger-like"/>
    <property type="match status" value="1"/>
</dbReference>
<dbReference type="InterPro" id="IPR024119">
    <property type="entry name" value="TF_DEAF-1"/>
</dbReference>
<dbReference type="PANTHER" id="PTHR10237">
    <property type="entry name" value="DEFORMED EPIDERMAL AUTOREGULATORY FACTOR 1 HOMOLOG SUPPRESSIN"/>
    <property type="match status" value="1"/>
</dbReference>
<keyword evidence="2 8" id="KW-0863">Zinc-finger</keyword>
<gene>
    <name evidence="10" type="ORF">DAPPUDRAFT_120058</name>
</gene>
<keyword evidence="3" id="KW-0862">Zinc</keyword>
<keyword evidence="5" id="KW-0238">DNA-binding</keyword>
<name>E9I068_DAPPU</name>
<reference evidence="10 11" key="1">
    <citation type="journal article" date="2011" name="Science">
        <title>The ecoresponsive genome of Daphnia pulex.</title>
        <authorList>
            <person name="Colbourne J.K."/>
            <person name="Pfrender M.E."/>
            <person name="Gilbert D."/>
            <person name="Thomas W.K."/>
            <person name="Tucker A."/>
            <person name="Oakley T.H."/>
            <person name="Tokishita S."/>
            <person name="Aerts A."/>
            <person name="Arnold G.J."/>
            <person name="Basu M.K."/>
            <person name="Bauer D.J."/>
            <person name="Caceres C.E."/>
            <person name="Carmel L."/>
            <person name="Casola C."/>
            <person name="Choi J.H."/>
            <person name="Detter J.C."/>
            <person name="Dong Q."/>
            <person name="Dusheyko S."/>
            <person name="Eads B.D."/>
            <person name="Frohlich T."/>
            <person name="Geiler-Samerotte K.A."/>
            <person name="Gerlach D."/>
            <person name="Hatcher P."/>
            <person name="Jogdeo S."/>
            <person name="Krijgsveld J."/>
            <person name="Kriventseva E.V."/>
            <person name="Kultz D."/>
            <person name="Laforsch C."/>
            <person name="Lindquist E."/>
            <person name="Lopez J."/>
            <person name="Manak J.R."/>
            <person name="Muller J."/>
            <person name="Pangilinan J."/>
            <person name="Patwardhan R.P."/>
            <person name="Pitluck S."/>
            <person name="Pritham E.J."/>
            <person name="Rechtsteiner A."/>
            <person name="Rho M."/>
            <person name="Rogozin I.B."/>
            <person name="Sakarya O."/>
            <person name="Salamov A."/>
            <person name="Schaack S."/>
            <person name="Shapiro H."/>
            <person name="Shiga Y."/>
            <person name="Skalitzky C."/>
            <person name="Smith Z."/>
            <person name="Souvorov A."/>
            <person name="Sung W."/>
            <person name="Tang Z."/>
            <person name="Tsuchiya D."/>
            <person name="Tu H."/>
            <person name="Vos H."/>
            <person name="Wang M."/>
            <person name="Wolf Y.I."/>
            <person name="Yamagata H."/>
            <person name="Yamada T."/>
            <person name="Ye Y."/>
            <person name="Shaw J.R."/>
            <person name="Andrews J."/>
            <person name="Crease T.J."/>
            <person name="Tang H."/>
            <person name="Lucas S.M."/>
            <person name="Robertson H.M."/>
            <person name="Bork P."/>
            <person name="Koonin E.V."/>
            <person name="Zdobnov E.M."/>
            <person name="Grigoriev I.V."/>
            <person name="Lynch M."/>
            <person name="Boore J.L."/>
        </authorList>
    </citation>
    <scope>NUCLEOTIDE SEQUENCE [LARGE SCALE GENOMIC DNA]</scope>
</reference>
<keyword evidence="1" id="KW-0479">Metal-binding</keyword>
<evidence type="ECO:0000256" key="6">
    <source>
        <dbReference type="ARBA" id="ARBA00023163"/>
    </source>
</evidence>
<evidence type="ECO:0000256" key="1">
    <source>
        <dbReference type="ARBA" id="ARBA00022723"/>
    </source>
</evidence>
<dbReference type="GO" id="GO:0008270">
    <property type="term" value="F:zinc ion binding"/>
    <property type="evidence" value="ECO:0007669"/>
    <property type="project" value="UniProtKB-KW"/>
</dbReference>
<evidence type="ECO:0000313" key="10">
    <source>
        <dbReference type="EMBL" id="EFX62616.1"/>
    </source>
</evidence>
<dbReference type="AlphaFoldDB" id="E9I068"/>
<dbReference type="GO" id="GO:0000981">
    <property type="term" value="F:DNA-binding transcription factor activity, RNA polymerase II-specific"/>
    <property type="evidence" value="ECO:0000318"/>
    <property type="project" value="GO_Central"/>
</dbReference>
<evidence type="ECO:0000256" key="2">
    <source>
        <dbReference type="ARBA" id="ARBA00022771"/>
    </source>
</evidence>